<accession>A0A7X5F0B0</accession>
<organism evidence="3 4">
    <name type="scientific">Pannonibacter tanglangensis</name>
    <dbReference type="NCBI Taxonomy" id="2750084"/>
    <lineage>
        <taxon>Bacteria</taxon>
        <taxon>Pseudomonadati</taxon>
        <taxon>Pseudomonadota</taxon>
        <taxon>Alphaproteobacteria</taxon>
        <taxon>Hyphomicrobiales</taxon>
        <taxon>Stappiaceae</taxon>
        <taxon>Pannonibacter</taxon>
    </lineage>
</organism>
<feature type="domain" description="UspA" evidence="2">
    <location>
        <begin position="1"/>
        <end position="140"/>
    </location>
</feature>
<sequence length="143" mass="15438">MFNTVVVPVDPGEPKFSAPALEAASRFARDYGSRLRLVAVLAHSQGFVSSYLPPDFEEKAVADTRAMLDDLGHGLGLAKEQVSVSVRIGSIYHEVIEEAKEVGADLIVMESHRPDLSTYLLGSNAAKIVRHSTCSVMVLRQGA</sequence>
<evidence type="ECO:0000313" key="4">
    <source>
        <dbReference type="Proteomes" id="UP000586722"/>
    </source>
</evidence>
<dbReference type="PANTHER" id="PTHR46268">
    <property type="entry name" value="STRESS RESPONSE PROTEIN NHAX"/>
    <property type="match status" value="1"/>
</dbReference>
<dbReference type="PANTHER" id="PTHR46268:SF6">
    <property type="entry name" value="UNIVERSAL STRESS PROTEIN UP12"/>
    <property type="match status" value="1"/>
</dbReference>
<comment type="caution">
    <text evidence="3">The sequence shown here is derived from an EMBL/GenBank/DDBJ whole genome shotgun (WGS) entry which is preliminary data.</text>
</comment>
<dbReference type="SUPFAM" id="SSF52402">
    <property type="entry name" value="Adenine nucleotide alpha hydrolases-like"/>
    <property type="match status" value="1"/>
</dbReference>
<reference evidence="4" key="1">
    <citation type="submission" date="2020-01" db="EMBL/GenBank/DDBJ databases">
        <authorList>
            <person name="Fang Y."/>
            <person name="Sun R."/>
            <person name="Nie L."/>
            <person name="He J."/>
            <person name="Hao L."/>
            <person name="Wang L."/>
            <person name="Su S."/>
            <person name="Lv E."/>
            <person name="Zhang Z."/>
            <person name="Xie R."/>
            <person name="Liu H."/>
        </authorList>
    </citation>
    <scope>NUCLEOTIDE SEQUENCE [LARGE SCALE GENOMIC DNA]</scope>
    <source>
        <strain evidence="4">XCT-53</strain>
    </source>
</reference>
<dbReference type="InterPro" id="IPR006016">
    <property type="entry name" value="UspA"/>
</dbReference>
<comment type="similarity">
    <text evidence="1">Belongs to the universal stress protein A family.</text>
</comment>
<dbReference type="Pfam" id="PF00582">
    <property type="entry name" value="Usp"/>
    <property type="match status" value="1"/>
</dbReference>
<dbReference type="InterPro" id="IPR014729">
    <property type="entry name" value="Rossmann-like_a/b/a_fold"/>
</dbReference>
<dbReference type="Proteomes" id="UP000586722">
    <property type="component" value="Unassembled WGS sequence"/>
</dbReference>
<dbReference type="RefSeq" id="WP_161707795.1">
    <property type="nucleotide sequence ID" value="NZ_JAABLQ010000001.1"/>
</dbReference>
<dbReference type="EMBL" id="JAABLQ010000001">
    <property type="protein sequence ID" value="NBN77149.1"/>
    <property type="molecule type" value="Genomic_DNA"/>
</dbReference>
<dbReference type="Gene3D" id="3.40.50.620">
    <property type="entry name" value="HUPs"/>
    <property type="match status" value="1"/>
</dbReference>
<keyword evidence="4" id="KW-1185">Reference proteome</keyword>
<evidence type="ECO:0000313" key="3">
    <source>
        <dbReference type="EMBL" id="NBN77149.1"/>
    </source>
</evidence>
<evidence type="ECO:0000259" key="2">
    <source>
        <dbReference type="Pfam" id="PF00582"/>
    </source>
</evidence>
<dbReference type="CDD" id="cd00293">
    <property type="entry name" value="USP-like"/>
    <property type="match status" value="1"/>
</dbReference>
<evidence type="ECO:0000256" key="1">
    <source>
        <dbReference type="ARBA" id="ARBA00008791"/>
    </source>
</evidence>
<protein>
    <submittedName>
        <fullName evidence="3">Universal stress protein</fullName>
    </submittedName>
</protein>
<proteinExistence type="inferred from homology"/>
<name>A0A7X5F0B0_9HYPH</name>
<gene>
    <name evidence="3" type="ORF">GWI72_02580</name>
</gene>
<dbReference type="AlphaFoldDB" id="A0A7X5F0B0"/>
<dbReference type="PRINTS" id="PR01438">
    <property type="entry name" value="UNVRSLSTRESS"/>
</dbReference>
<dbReference type="InterPro" id="IPR006015">
    <property type="entry name" value="Universal_stress_UspA"/>
</dbReference>